<dbReference type="PROSITE" id="PS51580">
    <property type="entry name" value="SAM_MT43_3"/>
    <property type="match status" value="1"/>
</dbReference>
<evidence type="ECO:0000313" key="9">
    <source>
        <dbReference type="EMBL" id="PNT69086.1"/>
    </source>
</evidence>
<evidence type="ECO:0000256" key="1">
    <source>
        <dbReference type="ARBA" id="ARBA00004123"/>
    </source>
</evidence>
<evidence type="ECO:0000256" key="7">
    <source>
        <dbReference type="ARBA" id="ARBA00023242"/>
    </source>
</evidence>
<dbReference type="InterPro" id="IPR001214">
    <property type="entry name" value="SET_dom"/>
</dbReference>
<dbReference type="Pfam" id="PF00856">
    <property type="entry name" value="SET"/>
    <property type="match status" value="1"/>
</dbReference>
<dbReference type="STRING" id="15368.A0A2K2D488"/>
<dbReference type="EMBL" id="CM000882">
    <property type="protein sequence ID" value="PNT69086.1"/>
    <property type="molecule type" value="Genomic_DNA"/>
</dbReference>
<dbReference type="GO" id="GO:0005694">
    <property type="term" value="C:chromosome"/>
    <property type="evidence" value="ECO:0007669"/>
    <property type="project" value="UniProtKB-SubCell"/>
</dbReference>
<dbReference type="InterPro" id="IPR043017">
    <property type="entry name" value="WIYLD_dom_sf"/>
</dbReference>
<dbReference type="PROSITE" id="PS50280">
    <property type="entry name" value="SET"/>
    <property type="match status" value="1"/>
</dbReference>
<dbReference type="InterPro" id="IPR025776">
    <property type="entry name" value="SUVR4/1/2"/>
</dbReference>
<dbReference type="OrthoDB" id="308383at2759"/>
<protein>
    <recommendedName>
        <fullName evidence="8">SET domain-containing protein</fullName>
    </recommendedName>
</protein>
<evidence type="ECO:0000256" key="5">
    <source>
        <dbReference type="ARBA" id="ARBA00022723"/>
    </source>
</evidence>
<sequence length="701" mass="78942">MPCFSLSDNSDKPLFLPRRMVPSKVSLERFEAAVTSMHAIGIQSETVTPVLENLLKLYDYNWEYIEADNFRVLTDAIFDDPDPKEEHKTQANKRTNLDSNHYKKKLRIKHHYDSRTSKMNVHNRRELAEAPVQEVGKLCPQIVCEGKITRSKSRLLIKEQNMEIKVPEDTQTDEDSSHHGGYKDALTISGLPHADKEAFVAHGRNMSDACCSPAITSNKGFSTNFDVASSKSGTGKLSFTYNSSLAHHPDFQVPDMELVCKEMDARCLRKFKILEPNFSFMKLLEDTCQCIVDMGCESSGPRERGIVQIVPAIDYLSKPSVPRELQSNQAGSPCMPPNNHMILGGIHSSSAVPKVPHHDVNDITKGEERLSIPIVNETGNGILPPPFHYIPRNIAFQNAYIDLSLARIGDESCCSDCYGDCLAQPLPCACATETGGEFAYTRDGLLKEGFLDFCVSMIQEPDKHHLYRCKDCPYERLKTETNSNSSNTKVNPGPCKGHLIRKFIKECWSKCGCTKNCGNRVVQRGITQHLQVFLTSGDKGWGLRAAEELPRGAFICESVGEILTNTELYERTNQKTTESRHKYPVLLDADWVTESVLEDDHALCLDATFYGNVARFINHRCFDANIIGIPVEIETPDHHYYHLAFFTTRKIEPFEELTWDYGIDFYDVNHPIKAFQCQCGSEHCRDPSSISRSKSRAPVLL</sequence>
<evidence type="ECO:0000256" key="2">
    <source>
        <dbReference type="ARBA" id="ARBA00004286"/>
    </source>
</evidence>
<gene>
    <name evidence="10" type="primary">LOC100840641</name>
    <name evidence="9" type="ORF">BRADI_3g48970v3</name>
</gene>
<dbReference type="Proteomes" id="UP000008810">
    <property type="component" value="Chromosome 3"/>
</dbReference>
<evidence type="ECO:0000256" key="3">
    <source>
        <dbReference type="ARBA" id="ARBA00022454"/>
    </source>
</evidence>
<dbReference type="SMART" id="SM00317">
    <property type="entry name" value="SET"/>
    <property type="match status" value="1"/>
</dbReference>
<evidence type="ECO:0000313" key="11">
    <source>
        <dbReference type="Proteomes" id="UP000008810"/>
    </source>
</evidence>
<dbReference type="GO" id="GO:0005634">
    <property type="term" value="C:nucleus"/>
    <property type="evidence" value="ECO:0007669"/>
    <property type="project" value="UniProtKB-SubCell"/>
</dbReference>
<dbReference type="InterPro" id="IPR007728">
    <property type="entry name" value="Pre-SET_dom"/>
</dbReference>
<dbReference type="Gene3D" id="1.10.8.850">
    <property type="entry name" value="Histone-lysine N methyltransferase , C-terminal domain-like"/>
    <property type="match status" value="1"/>
</dbReference>
<reference evidence="10" key="3">
    <citation type="submission" date="2018-08" db="UniProtKB">
        <authorList>
            <consortium name="EnsemblPlants"/>
        </authorList>
    </citation>
    <scope>IDENTIFICATION</scope>
    <source>
        <strain evidence="10">cv. Bd21</strain>
    </source>
</reference>
<evidence type="ECO:0000259" key="8">
    <source>
        <dbReference type="PROSITE" id="PS50280"/>
    </source>
</evidence>
<keyword evidence="11" id="KW-1185">Reference proteome</keyword>
<comment type="subcellular location">
    <subcellularLocation>
        <location evidence="2">Chromosome</location>
    </subcellularLocation>
    <subcellularLocation>
        <location evidence="1">Nucleus</location>
    </subcellularLocation>
</comment>
<keyword evidence="6" id="KW-0862">Zinc</keyword>
<dbReference type="SMART" id="SM00468">
    <property type="entry name" value="PreSET"/>
    <property type="match status" value="1"/>
</dbReference>
<evidence type="ECO:0000256" key="6">
    <source>
        <dbReference type="ARBA" id="ARBA00022833"/>
    </source>
</evidence>
<dbReference type="Gene3D" id="2.170.270.10">
    <property type="entry name" value="SET domain"/>
    <property type="match status" value="1"/>
</dbReference>
<dbReference type="CDD" id="cd10538">
    <property type="entry name" value="SET_SETDB-like"/>
    <property type="match status" value="1"/>
</dbReference>
<reference evidence="9" key="2">
    <citation type="submission" date="2017-06" db="EMBL/GenBank/DDBJ databases">
        <title>WGS assembly of Brachypodium distachyon.</title>
        <authorList>
            <consortium name="The International Brachypodium Initiative"/>
            <person name="Lucas S."/>
            <person name="Harmon-Smith M."/>
            <person name="Lail K."/>
            <person name="Tice H."/>
            <person name="Grimwood J."/>
            <person name="Bruce D."/>
            <person name="Barry K."/>
            <person name="Shu S."/>
            <person name="Lindquist E."/>
            <person name="Wang M."/>
            <person name="Pitluck S."/>
            <person name="Vogel J.P."/>
            <person name="Garvin D.F."/>
            <person name="Mockler T.C."/>
            <person name="Schmutz J."/>
            <person name="Rokhsar D."/>
            <person name="Bevan M.W."/>
        </authorList>
    </citation>
    <scope>NUCLEOTIDE SEQUENCE</scope>
    <source>
        <strain evidence="9">Bd21</strain>
    </source>
</reference>
<keyword evidence="3" id="KW-0158">Chromosome</keyword>
<dbReference type="EnsemblPlants" id="PNT69086">
    <property type="protein sequence ID" value="PNT69086"/>
    <property type="gene ID" value="BRADI_3g48970v3"/>
</dbReference>
<dbReference type="GO" id="GO:0042054">
    <property type="term" value="F:histone methyltransferase activity"/>
    <property type="evidence" value="ECO:0007669"/>
    <property type="project" value="InterPro"/>
</dbReference>
<dbReference type="ExpressionAtlas" id="A0A2K2D488">
    <property type="expression patterns" value="baseline"/>
</dbReference>
<reference evidence="9 10" key="1">
    <citation type="journal article" date="2010" name="Nature">
        <title>Genome sequencing and analysis of the model grass Brachypodium distachyon.</title>
        <authorList>
            <consortium name="International Brachypodium Initiative"/>
        </authorList>
    </citation>
    <scope>NUCLEOTIDE SEQUENCE [LARGE SCALE GENOMIC DNA]</scope>
    <source>
        <strain evidence="9">Bd21</strain>
        <strain evidence="10">cv. Bd21</strain>
    </source>
</reference>
<evidence type="ECO:0000313" key="10">
    <source>
        <dbReference type="EnsemblPlants" id="PNT69086"/>
    </source>
</evidence>
<evidence type="ECO:0000256" key="4">
    <source>
        <dbReference type="ARBA" id="ARBA00022679"/>
    </source>
</evidence>
<proteinExistence type="predicted"/>
<dbReference type="PANTHER" id="PTHR46450">
    <property type="entry name" value="INACTIVE HISTONE-LYSINE N-METHYLTRANSFERASE SUVR1-RELATED"/>
    <property type="match status" value="1"/>
</dbReference>
<name>A0A2K2D488_BRADI</name>
<accession>A0A2K2D488</accession>
<dbReference type="GO" id="GO:0008270">
    <property type="term" value="F:zinc ion binding"/>
    <property type="evidence" value="ECO:0007669"/>
    <property type="project" value="InterPro"/>
</dbReference>
<dbReference type="Pfam" id="PF10440">
    <property type="entry name" value="WIYLD"/>
    <property type="match status" value="1"/>
</dbReference>
<keyword evidence="7" id="KW-0539">Nucleus</keyword>
<dbReference type="Pfam" id="PF05033">
    <property type="entry name" value="Pre-SET"/>
    <property type="match status" value="1"/>
</dbReference>
<organism evidence="9">
    <name type="scientific">Brachypodium distachyon</name>
    <name type="common">Purple false brome</name>
    <name type="synonym">Trachynia distachya</name>
    <dbReference type="NCBI Taxonomy" id="15368"/>
    <lineage>
        <taxon>Eukaryota</taxon>
        <taxon>Viridiplantae</taxon>
        <taxon>Streptophyta</taxon>
        <taxon>Embryophyta</taxon>
        <taxon>Tracheophyta</taxon>
        <taxon>Spermatophyta</taxon>
        <taxon>Magnoliopsida</taxon>
        <taxon>Liliopsida</taxon>
        <taxon>Poales</taxon>
        <taxon>Poaceae</taxon>
        <taxon>BOP clade</taxon>
        <taxon>Pooideae</taxon>
        <taxon>Stipodae</taxon>
        <taxon>Brachypodieae</taxon>
        <taxon>Brachypodium</taxon>
    </lineage>
</organism>
<dbReference type="Gramene" id="PNT69086">
    <property type="protein sequence ID" value="PNT69086"/>
    <property type="gene ID" value="BRADI_3g48970v3"/>
</dbReference>
<dbReference type="FunFam" id="2.170.270.10:FF:000046">
    <property type="entry name" value="SET-domain containing protein lysine methyltransferase family protein"/>
    <property type="match status" value="1"/>
</dbReference>
<dbReference type="RefSeq" id="XP_024317954.1">
    <property type="nucleotide sequence ID" value="XM_024462186.1"/>
</dbReference>
<dbReference type="SUPFAM" id="SSF82199">
    <property type="entry name" value="SET domain"/>
    <property type="match status" value="1"/>
</dbReference>
<dbReference type="GeneID" id="100840641"/>
<dbReference type="AlphaFoldDB" id="A0A2K2D488"/>
<keyword evidence="4" id="KW-0808">Transferase</keyword>
<keyword evidence="5" id="KW-0479">Metal-binding</keyword>
<feature type="domain" description="SET" evidence="8">
    <location>
        <begin position="528"/>
        <end position="662"/>
    </location>
</feature>
<dbReference type="InterPro" id="IPR046341">
    <property type="entry name" value="SET_dom_sf"/>
</dbReference>
<dbReference type="PANTHER" id="PTHR46450:SF21">
    <property type="entry name" value="SET DOMAIN-CONTAINING PROTEIN"/>
    <property type="match status" value="1"/>
</dbReference>
<dbReference type="InterPro" id="IPR018848">
    <property type="entry name" value="WIYLD_domain"/>
</dbReference>